<feature type="region of interest" description="Disordered" evidence="1">
    <location>
        <begin position="726"/>
        <end position="756"/>
    </location>
</feature>
<dbReference type="Proteomes" id="UP001172101">
    <property type="component" value="Unassembled WGS sequence"/>
</dbReference>
<proteinExistence type="predicted"/>
<feature type="compositionally biased region" description="Polar residues" evidence="1">
    <location>
        <begin position="28"/>
        <end position="39"/>
    </location>
</feature>
<comment type="caution">
    <text evidence="6">The sequence shown here is derived from an EMBL/GenBank/DDBJ whole genome shotgun (WGS) entry which is preliminary data.</text>
</comment>
<dbReference type="EMBL" id="JAUIRO010000007">
    <property type="protein sequence ID" value="KAK0706869.1"/>
    <property type="molecule type" value="Genomic_DNA"/>
</dbReference>
<dbReference type="PANTHER" id="PTHR35895:SF3">
    <property type="entry name" value="PRE-RRNA PROCESSING PROTEIN"/>
    <property type="match status" value="1"/>
</dbReference>
<dbReference type="PANTHER" id="PTHR35895">
    <property type="entry name" value="CHROMOSOME 16, WHOLE GENOME SHOTGUN SEQUENCE"/>
    <property type="match status" value="1"/>
</dbReference>
<name>A0AA40A0N1_9PEZI</name>
<evidence type="ECO:0000259" key="5">
    <source>
        <dbReference type="Pfam" id="PF26153"/>
    </source>
</evidence>
<evidence type="ECO:0000259" key="3">
    <source>
        <dbReference type="Pfam" id="PF22786"/>
    </source>
</evidence>
<dbReference type="Pfam" id="PF26150">
    <property type="entry name" value="LEA-2_4"/>
    <property type="match status" value="1"/>
</dbReference>
<keyword evidence="7" id="KW-1185">Reference proteome</keyword>
<evidence type="ECO:0000259" key="4">
    <source>
        <dbReference type="Pfam" id="PF26150"/>
    </source>
</evidence>
<evidence type="ECO:0008006" key="8">
    <source>
        <dbReference type="Google" id="ProtNLM"/>
    </source>
</evidence>
<gene>
    <name evidence="6" type="ORF">B0T26DRAFT_728413</name>
</gene>
<dbReference type="Pfam" id="PF22786">
    <property type="entry name" value="Tag1_C"/>
    <property type="match status" value="1"/>
</dbReference>
<evidence type="ECO:0000313" key="6">
    <source>
        <dbReference type="EMBL" id="KAK0706869.1"/>
    </source>
</evidence>
<feature type="compositionally biased region" description="Acidic residues" evidence="1">
    <location>
        <begin position="737"/>
        <end position="756"/>
    </location>
</feature>
<protein>
    <recommendedName>
        <fullName evidence="8">Pre-rRNA processing protein</fullName>
    </recommendedName>
</protein>
<sequence length="878" mass="94455">MSNSERSPLLAAAGKSKAPTPPSDESLESTPLLSGSDTTPRYDGEQDDIADADANADVASITSRASHASSTKSTKAKSIRWPSVIAVIVLSLITLSIIVVAFFAPAAVEEYAKQAAVIEPTNLSLESITADGVRARIQLKFRLDSQRVRNEHVRRVGVATGWLVRNLGSQETKINVYLPEHEDVLLGSASVPPLVGSIVEGQTTEVDFVAELIPGNAESVRIIANLWLGGKLDALQLLGKADVQLKAGIIPLGTHSIAEVFTFEAKELPQVPEYNITKLNFEEEPVPGHDDKAIAAEVSIQAFNKYPLSVNVPELGFEVLIPGCDANDPFILVASAVTSTVAVRPQSDVVVDAHGLVKEIPKLLTRLCPNSDSSPLDNFFKKYLGGEPATVFVRGQEQPSTDTPEWLTDILSSITVPVPFPGKSFGNLIRNFSLSDVDFTLPDPFAEPGDPDADLKVSGTIQVFAALPSEMNFTLNVSHVRADADVFYRTKKLGELNLEQWQKANSTQYPAAKDREAMLHIQSFIKDAPLNVTDGNVLTDVMQALLFGGEEVILGISALVEVRVQTILGQLELKGVPAEGKIPVKPFPKDLIGSVVPKVGNIDIISTTADSITLEATLNVTNPSPYSAHIPWLSIHVLSNGTTVGEAIAKNLDVKTGNNTNLVVSAIWNPSMGGKHGVKQGRDLLSQYISGFNTTVTLRTHRGSMPSQPLLGEALSRLNVTVAAPRIKLPRGGGGGDDGDGDGDNDDGDDDDDDDEQAHFIRDATFHVFSSTATFTLVSPLQHNTLYIDRVNATALYNHTEPIGRIEYDLPFAAPPGSSLTPKLPVEWSLDSVGYERLRQALGGKLKLDARAMVDVRLGEWTEELWYIGKGIGASVRI</sequence>
<dbReference type="InterPro" id="IPR059066">
    <property type="entry name" value="Ig_Tag1-like_5th"/>
</dbReference>
<evidence type="ECO:0000256" key="1">
    <source>
        <dbReference type="SAM" id="MobiDB-lite"/>
    </source>
</evidence>
<dbReference type="GeneID" id="85326164"/>
<dbReference type="InterPro" id="IPR055011">
    <property type="entry name" value="Tag1_C"/>
</dbReference>
<keyword evidence="2" id="KW-1133">Transmembrane helix</keyword>
<dbReference type="SUPFAM" id="SSF117070">
    <property type="entry name" value="LEA14-like"/>
    <property type="match status" value="1"/>
</dbReference>
<feature type="transmembrane region" description="Helical" evidence="2">
    <location>
        <begin position="81"/>
        <end position="104"/>
    </location>
</feature>
<dbReference type="Pfam" id="PF26174">
    <property type="entry name" value="LEA-2_1"/>
    <property type="match status" value="1"/>
</dbReference>
<dbReference type="RefSeq" id="XP_060291963.1">
    <property type="nucleotide sequence ID" value="XM_060442894.1"/>
</dbReference>
<feature type="domain" description="Tag1-like fourth Ig-like" evidence="4">
    <location>
        <begin position="596"/>
        <end position="709"/>
    </location>
</feature>
<reference evidence="6" key="1">
    <citation type="submission" date="2023-06" db="EMBL/GenBank/DDBJ databases">
        <title>Genome-scale phylogeny and comparative genomics of the fungal order Sordariales.</title>
        <authorList>
            <consortium name="Lawrence Berkeley National Laboratory"/>
            <person name="Hensen N."/>
            <person name="Bonometti L."/>
            <person name="Westerberg I."/>
            <person name="Brannstrom I.O."/>
            <person name="Guillou S."/>
            <person name="Cros-Aarteil S."/>
            <person name="Calhoun S."/>
            <person name="Haridas S."/>
            <person name="Kuo A."/>
            <person name="Mondo S."/>
            <person name="Pangilinan J."/>
            <person name="Riley R."/>
            <person name="LaButti K."/>
            <person name="Andreopoulos B."/>
            <person name="Lipzen A."/>
            <person name="Chen C."/>
            <person name="Yanf M."/>
            <person name="Daum C."/>
            <person name="Ng V."/>
            <person name="Clum A."/>
            <person name="Steindorff A."/>
            <person name="Ohm R."/>
            <person name="Martin F."/>
            <person name="Silar P."/>
            <person name="Natvig D."/>
            <person name="Lalanne C."/>
            <person name="Gautier V."/>
            <person name="Ament-velasquez S.L."/>
            <person name="Kruys A."/>
            <person name="Hutchinson M.I."/>
            <person name="Powell A.J."/>
            <person name="Barry K."/>
            <person name="Miller A.N."/>
            <person name="Grigoriev I.V."/>
            <person name="Debuchy R."/>
            <person name="Gladieux P."/>
            <person name="Thoren M.H."/>
            <person name="Johannesson H."/>
        </authorList>
    </citation>
    <scope>NUCLEOTIDE SEQUENCE</scope>
    <source>
        <strain evidence="6">SMH2392-1A</strain>
    </source>
</reference>
<dbReference type="GO" id="GO:0000329">
    <property type="term" value="C:fungal-type vacuole membrane"/>
    <property type="evidence" value="ECO:0007669"/>
    <property type="project" value="InterPro"/>
</dbReference>
<evidence type="ECO:0000256" key="2">
    <source>
        <dbReference type="SAM" id="Phobius"/>
    </source>
</evidence>
<feature type="domain" description="Tag1-like fifth Ig-like" evidence="5">
    <location>
        <begin position="754"/>
        <end position="866"/>
    </location>
</feature>
<feature type="domain" description="Tag1 C-terminal" evidence="3">
    <location>
        <begin position="471"/>
        <end position="585"/>
    </location>
</feature>
<dbReference type="Pfam" id="PF26153">
    <property type="entry name" value="LEA-2L_5"/>
    <property type="match status" value="1"/>
</dbReference>
<feature type="region of interest" description="Disordered" evidence="1">
    <location>
        <begin position="1"/>
        <end position="47"/>
    </location>
</feature>
<dbReference type="InterPro" id="IPR059065">
    <property type="entry name" value="Ig_Tag1-like_4th"/>
</dbReference>
<dbReference type="InterPro" id="IPR046368">
    <property type="entry name" value="Tag1"/>
</dbReference>
<accession>A0AA40A0N1</accession>
<keyword evidence="2" id="KW-0472">Membrane</keyword>
<organism evidence="6 7">
    <name type="scientific">Lasiosphaeria miniovina</name>
    <dbReference type="NCBI Taxonomy" id="1954250"/>
    <lineage>
        <taxon>Eukaryota</taxon>
        <taxon>Fungi</taxon>
        <taxon>Dikarya</taxon>
        <taxon>Ascomycota</taxon>
        <taxon>Pezizomycotina</taxon>
        <taxon>Sordariomycetes</taxon>
        <taxon>Sordariomycetidae</taxon>
        <taxon>Sordariales</taxon>
        <taxon>Lasiosphaeriaceae</taxon>
        <taxon>Lasiosphaeria</taxon>
    </lineage>
</organism>
<evidence type="ECO:0000313" key="7">
    <source>
        <dbReference type="Proteomes" id="UP001172101"/>
    </source>
</evidence>
<keyword evidence="2" id="KW-0812">Transmembrane</keyword>
<dbReference type="AlphaFoldDB" id="A0AA40A0N1"/>
<dbReference type="Gene3D" id="2.60.40.1820">
    <property type="match status" value="1"/>
</dbReference>